<dbReference type="InterPro" id="IPR031807">
    <property type="entry name" value="HicB-like"/>
</dbReference>
<gene>
    <name evidence="2" type="ORF">GCM10008018_60550</name>
</gene>
<reference evidence="3" key="1">
    <citation type="journal article" date="2019" name="Int. J. Syst. Evol. Microbiol.">
        <title>The Global Catalogue of Microorganisms (GCM) 10K type strain sequencing project: providing services to taxonomists for standard genome sequencing and annotation.</title>
        <authorList>
            <consortium name="The Broad Institute Genomics Platform"/>
            <consortium name="The Broad Institute Genome Sequencing Center for Infectious Disease"/>
            <person name="Wu L."/>
            <person name="Ma J."/>
        </authorList>
    </citation>
    <scope>NUCLEOTIDE SEQUENCE [LARGE SCALE GENOMIC DNA]</scope>
    <source>
        <strain evidence="3">CGMCC 1.15043</strain>
    </source>
</reference>
<feature type="domain" description="HicB-like antitoxin of toxin-antitoxin system" evidence="1">
    <location>
        <begin position="8"/>
        <end position="124"/>
    </location>
</feature>
<accession>A0ABQ1FCD5</accession>
<evidence type="ECO:0000259" key="1">
    <source>
        <dbReference type="Pfam" id="PF15919"/>
    </source>
</evidence>
<sequence>MKKDRYVYPAVFDYAEDGISVEFPDLPGAITCGDTDEEALRMARECMALHIYGMERDGDDIPEPTPAKTLSKEPQQVVVLVDVWMPPFRDEMANKAVKKTLTIPKWLDDIAAENNVNYSHILQDALKTYLGVNKRP</sequence>
<dbReference type="Proteomes" id="UP000615455">
    <property type="component" value="Unassembled WGS sequence"/>
</dbReference>
<evidence type="ECO:0000313" key="2">
    <source>
        <dbReference type="EMBL" id="GGA06592.1"/>
    </source>
</evidence>
<keyword evidence="3" id="KW-1185">Reference proteome</keyword>
<dbReference type="SUPFAM" id="SSF143100">
    <property type="entry name" value="TTHA1013/TTHA0281-like"/>
    <property type="match status" value="1"/>
</dbReference>
<proteinExistence type="predicted"/>
<dbReference type="InterPro" id="IPR035069">
    <property type="entry name" value="TTHA1013/TTHA0281-like"/>
</dbReference>
<dbReference type="Pfam" id="PF15919">
    <property type="entry name" value="HicB_lk_antitox"/>
    <property type="match status" value="1"/>
</dbReference>
<dbReference type="RefSeq" id="WP_189018965.1">
    <property type="nucleotide sequence ID" value="NZ_BMHE01000050.1"/>
</dbReference>
<name>A0ABQ1FCD5_9BACL</name>
<dbReference type="Gene3D" id="3.30.160.250">
    <property type="match status" value="1"/>
</dbReference>
<comment type="caution">
    <text evidence="2">The sequence shown here is derived from an EMBL/GenBank/DDBJ whole genome shotgun (WGS) entry which is preliminary data.</text>
</comment>
<evidence type="ECO:0000313" key="3">
    <source>
        <dbReference type="Proteomes" id="UP000615455"/>
    </source>
</evidence>
<dbReference type="EMBL" id="BMHE01000050">
    <property type="protein sequence ID" value="GGA06592.1"/>
    <property type="molecule type" value="Genomic_DNA"/>
</dbReference>
<protein>
    <submittedName>
        <fullName evidence="2">HicB family protein</fullName>
    </submittedName>
</protein>
<organism evidence="2 3">
    <name type="scientific">Paenibacillus marchantiophytorum</name>
    <dbReference type="NCBI Taxonomy" id="1619310"/>
    <lineage>
        <taxon>Bacteria</taxon>
        <taxon>Bacillati</taxon>
        <taxon>Bacillota</taxon>
        <taxon>Bacilli</taxon>
        <taxon>Bacillales</taxon>
        <taxon>Paenibacillaceae</taxon>
        <taxon>Paenibacillus</taxon>
    </lineage>
</organism>